<dbReference type="InterPro" id="IPR028081">
    <property type="entry name" value="Leu-bd"/>
</dbReference>
<evidence type="ECO:0000256" key="4">
    <source>
        <dbReference type="SAM" id="SignalP"/>
    </source>
</evidence>
<feature type="chain" id="PRO_5003278765" evidence="4">
    <location>
        <begin position="25"/>
        <end position="408"/>
    </location>
</feature>
<gene>
    <name evidence="6" type="ordered locus">SL003B_3805</name>
</gene>
<feature type="signal peptide" evidence="4">
    <location>
        <begin position="1"/>
        <end position="24"/>
    </location>
</feature>
<keyword evidence="3" id="KW-0029">Amino-acid transport</keyword>
<feature type="domain" description="Leucine-binding protein" evidence="5">
    <location>
        <begin position="29"/>
        <end position="372"/>
    </location>
</feature>
<dbReference type="AlphaFoldDB" id="F2J4H3"/>
<dbReference type="InterPro" id="IPR028082">
    <property type="entry name" value="Peripla_BP_I"/>
</dbReference>
<evidence type="ECO:0000256" key="1">
    <source>
        <dbReference type="ARBA" id="ARBA00010062"/>
    </source>
</evidence>
<keyword evidence="2 4" id="KW-0732">Signal</keyword>
<dbReference type="PANTHER" id="PTHR30483">
    <property type="entry name" value="LEUCINE-SPECIFIC-BINDING PROTEIN"/>
    <property type="match status" value="1"/>
</dbReference>
<dbReference type="eggNOG" id="COG0683">
    <property type="taxonomic scope" value="Bacteria"/>
</dbReference>
<dbReference type="CDD" id="cd06330">
    <property type="entry name" value="PBP1_As_SBP-like"/>
    <property type="match status" value="1"/>
</dbReference>
<evidence type="ECO:0000256" key="2">
    <source>
        <dbReference type="ARBA" id="ARBA00022729"/>
    </source>
</evidence>
<evidence type="ECO:0000259" key="5">
    <source>
        <dbReference type="Pfam" id="PF13458"/>
    </source>
</evidence>
<dbReference type="InterPro" id="IPR051010">
    <property type="entry name" value="BCAA_transport"/>
</dbReference>
<organism evidence="6 7">
    <name type="scientific">Polymorphum gilvum (strain LMG 25793 / CGMCC 1.9160 / SL003B-26A1)</name>
    <dbReference type="NCBI Taxonomy" id="991905"/>
    <lineage>
        <taxon>Bacteria</taxon>
        <taxon>Pseudomonadati</taxon>
        <taxon>Pseudomonadota</taxon>
        <taxon>Alphaproteobacteria</taxon>
        <taxon>Rhodobacterales</taxon>
        <taxon>Paracoccaceae</taxon>
        <taxon>Polymorphum</taxon>
    </lineage>
</organism>
<keyword evidence="7" id="KW-1185">Reference proteome</keyword>
<evidence type="ECO:0000256" key="3">
    <source>
        <dbReference type="ARBA" id="ARBA00022970"/>
    </source>
</evidence>
<dbReference type="Proteomes" id="UP000008130">
    <property type="component" value="Chromosome"/>
</dbReference>
<dbReference type="SUPFAM" id="SSF53822">
    <property type="entry name" value="Periplasmic binding protein-like I"/>
    <property type="match status" value="1"/>
</dbReference>
<evidence type="ECO:0000313" key="6">
    <source>
        <dbReference type="EMBL" id="ADZ72226.1"/>
    </source>
</evidence>
<dbReference type="PANTHER" id="PTHR30483:SF37">
    <property type="entry name" value="ABC TRANSPORTER SUBSTRATE-BINDING PROTEIN"/>
    <property type="match status" value="1"/>
</dbReference>
<name>F2J4H3_POLGS</name>
<proteinExistence type="inferred from homology"/>
<keyword evidence="3" id="KW-0813">Transport</keyword>
<protein>
    <submittedName>
        <fullName evidence="6">Putative ABC transporter substrate-binding protein</fullName>
    </submittedName>
</protein>
<dbReference type="GO" id="GO:0006865">
    <property type="term" value="P:amino acid transport"/>
    <property type="evidence" value="ECO:0007669"/>
    <property type="project" value="UniProtKB-KW"/>
</dbReference>
<dbReference type="Pfam" id="PF13458">
    <property type="entry name" value="Peripla_BP_6"/>
    <property type="match status" value="1"/>
</dbReference>
<comment type="similarity">
    <text evidence="1">Belongs to the leucine-binding protein family.</text>
</comment>
<dbReference type="HOGENOM" id="CLU_027128_1_0_5"/>
<sequence length="408" mass="43087">MLARNLIGASALAIAAALAGSAHAEGKALKVGYVTGLTGACAPISEDGLNGAKLAVKDLNAAGGILGRPVELVVRDSQTKPEEGGKQARELAAAEGIEMLTGVCSSAVLLAVNAVAAEFKIPHVAMIGSTQKANIEAFNPYFVQTQANATMEAFAAAEYVAKKTDWKRITPMGFDYEWGHTSVDAFTSRLKELRPDIEIAAPVFTKVGEANMGPYITAALANQPDAIFAAVFGGGLVSLIKQGQSFGMFQKSNLVTLLTVDTLQSMGDAMPKEKVYGIGRAPFFALDQGAELSAFIEDYRAAYNEYPTDWAINGYDAMMFYAQAAKAAGSAEADPVMAAFAGSSFDGLKAKGLTMRPFDGQMNAPAYVGEVNFDPAYPFPTMKNVEKFDGAALMFSEETIQAMRDAAK</sequence>
<evidence type="ECO:0000313" key="7">
    <source>
        <dbReference type="Proteomes" id="UP000008130"/>
    </source>
</evidence>
<accession>F2J4H3</accession>
<dbReference type="RefSeq" id="WP_013654535.1">
    <property type="nucleotide sequence ID" value="NC_015259.1"/>
</dbReference>
<dbReference type="KEGG" id="pgv:SL003B_3805"/>
<dbReference type="STRING" id="991905.SL003B_3805"/>
<dbReference type="Gene3D" id="3.40.50.2300">
    <property type="match status" value="2"/>
</dbReference>
<dbReference type="EMBL" id="CP002568">
    <property type="protein sequence ID" value="ADZ72226.1"/>
    <property type="molecule type" value="Genomic_DNA"/>
</dbReference>
<dbReference type="OrthoDB" id="9803275at2"/>
<reference evidence="6 7" key="1">
    <citation type="journal article" date="2011" name="J. Bacteriol.">
        <title>Complete genome sequence of Polymorphum gilvum SL003B-26A1T, a crude oil-degrading bacterium from oil-polluted saline soil.</title>
        <authorList>
            <person name="Li S.G."/>
            <person name="Tang Y.Q."/>
            <person name="Nie Y."/>
            <person name="Cai M."/>
            <person name="Wu X.L."/>
        </authorList>
    </citation>
    <scope>NUCLEOTIDE SEQUENCE [LARGE SCALE GENOMIC DNA]</scope>
    <source>
        <strain evidence="7">LMG 25793 / CGMCC 1.9160 / SL003B-26A1</strain>
    </source>
</reference>